<proteinExistence type="predicted"/>
<dbReference type="EnsemblPlants" id="OMERI06G06980.1">
    <property type="protein sequence ID" value="OMERI06G06980.1"/>
    <property type="gene ID" value="OMERI06G06980"/>
</dbReference>
<organism evidence="1">
    <name type="scientific">Oryza meridionalis</name>
    <dbReference type="NCBI Taxonomy" id="40149"/>
    <lineage>
        <taxon>Eukaryota</taxon>
        <taxon>Viridiplantae</taxon>
        <taxon>Streptophyta</taxon>
        <taxon>Embryophyta</taxon>
        <taxon>Tracheophyta</taxon>
        <taxon>Spermatophyta</taxon>
        <taxon>Magnoliopsida</taxon>
        <taxon>Liliopsida</taxon>
        <taxon>Poales</taxon>
        <taxon>Poaceae</taxon>
        <taxon>BOP clade</taxon>
        <taxon>Oryzoideae</taxon>
        <taxon>Oryzeae</taxon>
        <taxon>Oryzinae</taxon>
        <taxon>Oryza</taxon>
    </lineage>
</organism>
<dbReference type="HOGENOM" id="CLU_170644_0_0_1"/>
<accession>A0A0E0DY77</accession>
<evidence type="ECO:0000313" key="1">
    <source>
        <dbReference type="EnsemblPlants" id="OMERI06G06980.1"/>
    </source>
</evidence>
<protein>
    <submittedName>
        <fullName evidence="1">Uncharacterized protein</fullName>
    </submittedName>
</protein>
<name>A0A0E0DY77_9ORYZ</name>
<dbReference type="Gramene" id="OMERI06G06980.1">
    <property type="protein sequence ID" value="OMERI06G06980.1"/>
    <property type="gene ID" value="OMERI06G06980"/>
</dbReference>
<reference evidence="1" key="2">
    <citation type="submission" date="2018-05" db="EMBL/GenBank/DDBJ databases">
        <title>OmerRS3 (Oryza meridionalis Reference Sequence Version 3).</title>
        <authorList>
            <person name="Zhang J."/>
            <person name="Kudrna D."/>
            <person name="Lee S."/>
            <person name="Talag J."/>
            <person name="Welchert J."/>
            <person name="Wing R.A."/>
        </authorList>
    </citation>
    <scope>NUCLEOTIDE SEQUENCE [LARGE SCALE GENOMIC DNA]</scope>
    <source>
        <strain evidence="1">cv. OR44</strain>
    </source>
</reference>
<evidence type="ECO:0000313" key="2">
    <source>
        <dbReference type="Proteomes" id="UP000008021"/>
    </source>
</evidence>
<dbReference type="AlphaFoldDB" id="A0A0E0DY77"/>
<dbReference type="Proteomes" id="UP000008021">
    <property type="component" value="Chromosome 6"/>
</dbReference>
<reference evidence="1" key="1">
    <citation type="submission" date="2015-04" db="UniProtKB">
        <authorList>
            <consortium name="EnsemblPlants"/>
        </authorList>
    </citation>
    <scope>IDENTIFICATION</scope>
</reference>
<sequence>MFSTGMNDQWQGAPTYNIGSAAPAGMYQMSINENTQPQGPSFLDMLGHGDWLFSQPPIMQPQTSRMYNPE</sequence>
<keyword evidence="2" id="KW-1185">Reference proteome</keyword>